<dbReference type="PROSITE" id="PS01097">
    <property type="entry name" value="HUPF_HYPC"/>
    <property type="match status" value="1"/>
</dbReference>
<dbReference type="Proteomes" id="UP000238218">
    <property type="component" value="Unassembled WGS sequence"/>
</dbReference>
<dbReference type="PANTHER" id="PTHR35177">
    <property type="entry name" value="HYDROGENASE MATURATION FACTOR HYBG"/>
    <property type="match status" value="1"/>
</dbReference>
<dbReference type="SUPFAM" id="SSF159127">
    <property type="entry name" value="HupF/HypC-like"/>
    <property type="match status" value="1"/>
</dbReference>
<dbReference type="PANTHER" id="PTHR35177:SF2">
    <property type="entry name" value="HYDROGENASE MATURATION FACTOR HYBG"/>
    <property type="match status" value="1"/>
</dbReference>
<comment type="caution">
    <text evidence="2">The sequence shown here is derived from an EMBL/GenBank/DDBJ whole genome shotgun (WGS) entry which is preliminary data.</text>
</comment>
<evidence type="ECO:0000313" key="3">
    <source>
        <dbReference type="Proteomes" id="UP000238218"/>
    </source>
</evidence>
<gene>
    <name evidence="2" type="ORF">C7B81_10365</name>
</gene>
<sequence length="82" mass="8388">MCLAVPARILSIRIQPPAGDSGPAGPKAVAAADDDGLWRMAEVDFGGVRQQVSLACLPEAAVGDRVLVHVGLALSLVEDDPA</sequence>
<dbReference type="InterPro" id="IPR019812">
    <property type="entry name" value="Hydgase_assmbl_chp_CS"/>
</dbReference>
<reference evidence="2 3" key="1">
    <citation type="submission" date="2018-02" db="EMBL/GenBank/DDBJ databases">
        <authorList>
            <person name="Moore K."/>
            <person name="Momper L."/>
        </authorList>
    </citation>
    <scope>NUCLEOTIDE SEQUENCE [LARGE SCALE GENOMIC DNA]</scope>
    <source>
        <strain evidence="2 3">CCALA 015</strain>
    </source>
</reference>
<evidence type="ECO:0008006" key="4">
    <source>
        <dbReference type="Google" id="ProtNLM"/>
    </source>
</evidence>
<dbReference type="Pfam" id="PF01455">
    <property type="entry name" value="HupF_HypC"/>
    <property type="match status" value="1"/>
</dbReference>
<evidence type="ECO:0000313" key="2">
    <source>
        <dbReference type="EMBL" id="PSB37337.1"/>
    </source>
</evidence>
<organism evidence="2 3">
    <name type="scientific">Aphanothece cf. minutissima CCALA 015</name>
    <dbReference type="NCBI Taxonomy" id="2107695"/>
    <lineage>
        <taxon>Bacteria</taxon>
        <taxon>Bacillati</taxon>
        <taxon>Cyanobacteriota</taxon>
        <taxon>Cyanophyceae</taxon>
        <taxon>Oscillatoriophycideae</taxon>
        <taxon>Chroococcales</taxon>
        <taxon>Aphanothecaceae</taxon>
        <taxon>Aphanothece</taxon>
    </lineage>
</organism>
<name>A0ABX5F707_9CHRO</name>
<accession>A0ABX5F707</accession>
<dbReference type="EMBL" id="PVWP01000006">
    <property type="protein sequence ID" value="PSB37337.1"/>
    <property type="molecule type" value="Genomic_DNA"/>
</dbReference>
<protein>
    <recommendedName>
        <fullName evidence="4">HypC/HybG/HupF family hydrogenase formation chaperone</fullName>
    </recommendedName>
</protein>
<proteinExistence type="inferred from homology"/>
<comment type="similarity">
    <text evidence="1">Belongs to the HupF/HypC family.</text>
</comment>
<dbReference type="Gene3D" id="2.30.30.140">
    <property type="match status" value="1"/>
</dbReference>
<evidence type="ECO:0000256" key="1">
    <source>
        <dbReference type="ARBA" id="ARBA00006018"/>
    </source>
</evidence>
<dbReference type="InterPro" id="IPR001109">
    <property type="entry name" value="Hydrogenase_HupF/HypC"/>
</dbReference>
<reference evidence="2 3" key="2">
    <citation type="submission" date="2018-03" db="EMBL/GenBank/DDBJ databases">
        <title>The ancient ancestry and fast evolution of plastids.</title>
        <authorList>
            <person name="Moore K.R."/>
            <person name="Magnabosco C."/>
            <person name="Momper L."/>
            <person name="Gold D.A."/>
            <person name="Bosak T."/>
            <person name="Fournier G.P."/>
        </authorList>
    </citation>
    <scope>NUCLEOTIDE SEQUENCE [LARGE SCALE GENOMIC DNA]</scope>
    <source>
        <strain evidence="2 3">CCALA 015</strain>
    </source>
</reference>
<keyword evidence="3" id="KW-1185">Reference proteome</keyword>